<feature type="compositionally biased region" description="Acidic residues" evidence="5">
    <location>
        <begin position="223"/>
        <end position="249"/>
    </location>
</feature>
<sequence>MSRAARNKKAPGAEFAWKSEGGGEVDTSPTPLFPKYTVPVPAQFTDAEISRVQLYRQLREKIHDGPFYTVLASQPSYGKKGVPARAQFDPFQGMASYGQRYMKKSRTLPKLSAVPFGNALLTPHYFDVVQRTNKKRESNNIAEMNYFPKELWSTLDPKYVGLPGTFANGGGFSKAMQKRGFEEDEDEDEEDEGRRKKRNQGDEDDEGSDAGGRRRTGVREGEDALEDDEEDAEDEIVDDDFEEDEEEMGGDYNAEQYFDGGDELGDGFDEGGGDDNDVY</sequence>
<comment type="subcellular location">
    <subcellularLocation>
        <location evidence="1 4">Nucleus</location>
    </subcellularLocation>
</comment>
<keyword evidence="7" id="KW-1185">Reference proteome</keyword>
<reference evidence="6 7" key="1">
    <citation type="submission" date="2016-05" db="EMBL/GenBank/DDBJ databases">
        <title>Genome sequencing of Trichophyton violaceum CMCC(F)T3l isolated from hair.</title>
        <authorList>
            <person name="Zhan P."/>
            <person name="Tao Y."/>
            <person name="Liu W."/>
        </authorList>
    </citation>
    <scope>NUCLEOTIDE SEQUENCE [LARGE SCALE GENOMIC DNA]</scope>
    <source>
        <strain evidence="7">CMCC(F)T3l</strain>
    </source>
</reference>
<dbReference type="Pfam" id="PF11705">
    <property type="entry name" value="RNA_pol_3_Rpc31"/>
    <property type="match status" value="2"/>
</dbReference>
<feature type="region of interest" description="Disordered" evidence="5">
    <location>
        <begin position="171"/>
        <end position="279"/>
    </location>
</feature>
<comment type="similarity">
    <text evidence="2 4">Belongs to the eukaryotic RPC7 RNA polymerase subunit family.</text>
</comment>
<evidence type="ECO:0000256" key="1">
    <source>
        <dbReference type="ARBA" id="ARBA00004123"/>
    </source>
</evidence>
<dbReference type="EMBL" id="LHPN01000011">
    <property type="protein sequence ID" value="OAL69875.1"/>
    <property type="molecule type" value="Genomic_DNA"/>
</dbReference>
<evidence type="ECO:0000256" key="4">
    <source>
        <dbReference type="PIRNR" id="PIRNR000777"/>
    </source>
</evidence>
<dbReference type="Proteomes" id="UP000243519">
    <property type="component" value="Unassembled WGS sequence"/>
</dbReference>
<dbReference type="GO" id="GO:0006383">
    <property type="term" value="P:transcription by RNA polymerase III"/>
    <property type="evidence" value="ECO:0007669"/>
    <property type="project" value="UniProtKB-UniRule"/>
</dbReference>
<evidence type="ECO:0000256" key="2">
    <source>
        <dbReference type="ARBA" id="ARBA00008352"/>
    </source>
</evidence>
<organism evidence="6 7">
    <name type="scientific">Trichophyton violaceum</name>
    <dbReference type="NCBI Taxonomy" id="34388"/>
    <lineage>
        <taxon>Eukaryota</taxon>
        <taxon>Fungi</taxon>
        <taxon>Dikarya</taxon>
        <taxon>Ascomycota</taxon>
        <taxon>Pezizomycotina</taxon>
        <taxon>Eurotiomycetes</taxon>
        <taxon>Eurotiomycetidae</taxon>
        <taxon>Onygenales</taxon>
        <taxon>Arthrodermataceae</taxon>
        <taxon>Trichophyton</taxon>
    </lineage>
</organism>
<comment type="function">
    <text evidence="4">DNA-dependent RNA polymerase catalyzes the transcription of DNA into RNA using the four ribonucleoside triphosphates as substrates. Specific peripheric component of RNA polymerase III which synthesizes small RNAs, such as 5S rRNA and tRNAs.</text>
</comment>
<evidence type="ECO:0000313" key="6">
    <source>
        <dbReference type="EMBL" id="OAL69875.1"/>
    </source>
</evidence>
<evidence type="ECO:0000256" key="3">
    <source>
        <dbReference type="ARBA" id="ARBA00023242"/>
    </source>
</evidence>
<comment type="caution">
    <text evidence="6">The sequence shown here is derived from an EMBL/GenBank/DDBJ whole genome shotgun (WGS) entry which is preliminary data.</text>
</comment>
<feature type="compositionally biased region" description="Acidic residues" evidence="5">
    <location>
        <begin position="182"/>
        <end position="191"/>
    </location>
</feature>
<protein>
    <recommendedName>
        <fullName evidence="4">DNA-directed RNA polymerase III subunit</fullName>
    </recommendedName>
</protein>
<proteinExistence type="inferred from homology"/>
<feature type="region of interest" description="Disordered" evidence="5">
    <location>
        <begin position="1"/>
        <end position="31"/>
    </location>
</feature>
<comment type="subunit">
    <text evidence="4">Component of the RNA polymerase III (Pol III) complex.</text>
</comment>
<dbReference type="OrthoDB" id="5377312at2759"/>
<keyword evidence="3 4" id="KW-0539">Nucleus</keyword>
<dbReference type="AlphaFoldDB" id="A0A178FD86"/>
<feature type="compositionally biased region" description="Acidic residues" evidence="5">
    <location>
        <begin position="260"/>
        <end position="279"/>
    </location>
</feature>
<dbReference type="PIRSF" id="PIRSF000777">
    <property type="entry name" value="RNA_polIII_C31"/>
    <property type="match status" value="1"/>
</dbReference>
<dbReference type="InterPro" id="IPR024661">
    <property type="entry name" value="RNA_pol_III_Rpc31"/>
</dbReference>
<evidence type="ECO:0000313" key="7">
    <source>
        <dbReference type="Proteomes" id="UP000243519"/>
    </source>
</evidence>
<dbReference type="GO" id="GO:0005666">
    <property type="term" value="C:RNA polymerase III complex"/>
    <property type="evidence" value="ECO:0007669"/>
    <property type="project" value="UniProtKB-UniRule"/>
</dbReference>
<accession>A0A178FD86</accession>
<name>A0A178FD86_TRIVO</name>
<gene>
    <name evidence="6" type="ORF">A7D00_5914</name>
</gene>
<evidence type="ECO:0000256" key="5">
    <source>
        <dbReference type="SAM" id="MobiDB-lite"/>
    </source>
</evidence>